<dbReference type="SUPFAM" id="SSF50129">
    <property type="entry name" value="GroES-like"/>
    <property type="match status" value="1"/>
</dbReference>
<protein>
    <submittedName>
        <fullName evidence="2">Putative acrylyl-CoA reductase AcuI</fullName>
        <ecNumber evidence="2">1.3.1.84</ecNumber>
    </submittedName>
</protein>
<dbReference type="InterPro" id="IPR013154">
    <property type="entry name" value="ADH-like_N"/>
</dbReference>
<dbReference type="NCBIfam" id="TIGR02823">
    <property type="entry name" value="oxido_YhdH"/>
    <property type="match status" value="1"/>
</dbReference>
<dbReference type="PANTHER" id="PTHR43677">
    <property type="entry name" value="SHORT-CHAIN DEHYDROGENASE/REDUCTASE"/>
    <property type="match status" value="1"/>
</dbReference>
<dbReference type="Gene3D" id="3.90.180.10">
    <property type="entry name" value="Medium-chain alcohol dehydrogenases, catalytic domain"/>
    <property type="match status" value="1"/>
</dbReference>
<evidence type="ECO:0000313" key="2">
    <source>
        <dbReference type="EMBL" id="TWT81967.1"/>
    </source>
</evidence>
<dbReference type="SMART" id="SM00829">
    <property type="entry name" value="PKS_ER"/>
    <property type="match status" value="1"/>
</dbReference>
<dbReference type="InterPro" id="IPR011032">
    <property type="entry name" value="GroES-like_sf"/>
</dbReference>
<sequence>METVTYEIRGNIVNNAMRCFWVEKTESGEINTSVTEKPISILDDAKSGSKTDSPHVRVRVNLSSLNYKDALAATGHPGIVRRFPHIPGIDSVGHVVASEDAAFAIGDEVIVTGNDLGVGHLGAWAEMIDVPSQWVLPLPKTLSPLEAMTLGTAGFTAAQSVQALISHGVTSDSGSVIVTGATGGVASISLEILNKLGYKTIAVTGKKEQHQSLLDRGVDEVLTRSDFVDKSNRPLLSGKYAGAIDTVGGSMLETVLKSISYRGCVTACGMAGGAELHTTVHPFILRGITLCGIDSAMCPMPKRKEIWEKLSGEWKLDGIESLTTKVPLEQTPAWVERILAGGVTGRVVVEL</sequence>
<name>A0A5C5Z4M3_9BACT</name>
<reference evidence="2 3" key="1">
    <citation type="submission" date="2019-02" db="EMBL/GenBank/DDBJ databases">
        <title>Deep-cultivation of Planctomycetes and their phenomic and genomic characterization uncovers novel biology.</title>
        <authorList>
            <person name="Wiegand S."/>
            <person name="Jogler M."/>
            <person name="Boedeker C."/>
            <person name="Pinto D."/>
            <person name="Vollmers J."/>
            <person name="Rivas-Marin E."/>
            <person name="Kohn T."/>
            <person name="Peeters S.H."/>
            <person name="Heuer A."/>
            <person name="Rast P."/>
            <person name="Oberbeckmann S."/>
            <person name="Bunk B."/>
            <person name="Jeske O."/>
            <person name="Meyerdierks A."/>
            <person name="Storesund J.E."/>
            <person name="Kallscheuer N."/>
            <person name="Luecker S."/>
            <person name="Lage O.M."/>
            <person name="Pohl T."/>
            <person name="Merkel B.J."/>
            <person name="Hornburger P."/>
            <person name="Mueller R.-W."/>
            <person name="Bruemmer F."/>
            <person name="Labrenz M."/>
            <person name="Spormann A.M."/>
            <person name="Op Den Camp H."/>
            <person name="Overmann J."/>
            <person name="Amann R."/>
            <person name="Jetten M.S.M."/>
            <person name="Mascher T."/>
            <person name="Medema M.H."/>
            <person name="Devos D.P."/>
            <person name="Kaster A.-K."/>
            <person name="Ovreas L."/>
            <person name="Rohde M."/>
            <person name="Galperin M.Y."/>
            <person name="Jogler C."/>
        </authorList>
    </citation>
    <scope>NUCLEOTIDE SEQUENCE [LARGE SCALE GENOMIC DNA]</scope>
    <source>
        <strain evidence="2 3">CA13</strain>
    </source>
</reference>
<dbReference type="GO" id="GO:0043957">
    <property type="term" value="F:acryloyl-CoA reductase (NADPH) activity"/>
    <property type="evidence" value="ECO:0007669"/>
    <property type="project" value="UniProtKB-EC"/>
</dbReference>
<dbReference type="AlphaFoldDB" id="A0A5C5Z4M3"/>
<dbReference type="InterPro" id="IPR013149">
    <property type="entry name" value="ADH-like_C"/>
</dbReference>
<comment type="caution">
    <text evidence="2">The sequence shown here is derived from an EMBL/GenBank/DDBJ whole genome shotgun (WGS) entry which is preliminary data.</text>
</comment>
<keyword evidence="3" id="KW-1185">Reference proteome</keyword>
<dbReference type="EMBL" id="SJPJ01000001">
    <property type="protein sequence ID" value="TWT81967.1"/>
    <property type="molecule type" value="Genomic_DNA"/>
</dbReference>
<evidence type="ECO:0000259" key="1">
    <source>
        <dbReference type="SMART" id="SM00829"/>
    </source>
</evidence>
<dbReference type="Pfam" id="PF08240">
    <property type="entry name" value="ADH_N"/>
    <property type="match status" value="1"/>
</dbReference>
<keyword evidence="2" id="KW-0560">Oxidoreductase</keyword>
<dbReference type="InterPro" id="IPR020843">
    <property type="entry name" value="ER"/>
</dbReference>
<feature type="domain" description="Enoyl reductase (ER)" evidence="1">
    <location>
        <begin position="28"/>
        <end position="349"/>
    </location>
</feature>
<proteinExistence type="predicted"/>
<dbReference type="EC" id="1.3.1.84" evidence="2"/>
<dbReference type="Proteomes" id="UP000315010">
    <property type="component" value="Unassembled WGS sequence"/>
</dbReference>
<dbReference type="InterPro" id="IPR051397">
    <property type="entry name" value="Zn-ADH-like_protein"/>
</dbReference>
<dbReference type="Gene3D" id="3.40.50.720">
    <property type="entry name" value="NAD(P)-binding Rossmann-like Domain"/>
    <property type="match status" value="1"/>
</dbReference>
<dbReference type="PANTHER" id="PTHR43677:SF1">
    <property type="entry name" value="ACRYLYL-COA REDUCTASE ACUI-RELATED"/>
    <property type="match status" value="1"/>
</dbReference>
<accession>A0A5C5Z4M3</accession>
<dbReference type="Pfam" id="PF00107">
    <property type="entry name" value="ADH_zinc_N"/>
    <property type="match status" value="1"/>
</dbReference>
<dbReference type="InterPro" id="IPR014188">
    <property type="entry name" value="Acrylyl-CoA_reductase_AcuI"/>
</dbReference>
<dbReference type="SUPFAM" id="SSF51735">
    <property type="entry name" value="NAD(P)-binding Rossmann-fold domains"/>
    <property type="match status" value="1"/>
</dbReference>
<evidence type="ECO:0000313" key="3">
    <source>
        <dbReference type="Proteomes" id="UP000315010"/>
    </source>
</evidence>
<gene>
    <name evidence="2" type="primary">acuI</name>
    <name evidence="2" type="ORF">CA13_34220</name>
</gene>
<dbReference type="InterPro" id="IPR036291">
    <property type="entry name" value="NAD(P)-bd_dom_sf"/>
</dbReference>
<organism evidence="2 3">
    <name type="scientific">Novipirellula herctigrandis</name>
    <dbReference type="NCBI Taxonomy" id="2527986"/>
    <lineage>
        <taxon>Bacteria</taxon>
        <taxon>Pseudomonadati</taxon>
        <taxon>Planctomycetota</taxon>
        <taxon>Planctomycetia</taxon>
        <taxon>Pirellulales</taxon>
        <taxon>Pirellulaceae</taxon>
        <taxon>Novipirellula</taxon>
    </lineage>
</organism>
<dbReference type="CDD" id="cd05280">
    <property type="entry name" value="MDR_yhdh_yhfp"/>
    <property type="match status" value="1"/>
</dbReference>